<evidence type="ECO:0000256" key="3">
    <source>
        <dbReference type="ARBA" id="ARBA00022989"/>
    </source>
</evidence>
<dbReference type="PANTHER" id="PTHR37422">
    <property type="entry name" value="TEICHURONIC ACID BIOSYNTHESIS PROTEIN TUAE"/>
    <property type="match status" value="1"/>
</dbReference>
<dbReference type="EMBL" id="RFFN01000001">
    <property type="protein sequence ID" value="RMH99482.1"/>
    <property type="molecule type" value="Genomic_DNA"/>
</dbReference>
<evidence type="ECO:0000256" key="4">
    <source>
        <dbReference type="ARBA" id="ARBA00023136"/>
    </source>
</evidence>
<evidence type="ECO:0000259" key="5">
    <source>
        <dbReference type="Pfam" id="PF04932"/>
    </source>
</evidence>
<keyword evidence="3" id="KW-1133">Transmembrane helix</keyword>
<keyword evidence="2" id="KW-0812">Transmembrane</keyword>
<proteinExistence type="predicted"/>
<evidence type="ECO:0000256" key="2">
    <source>
        <dbReference type="ARBA" id="ARBA00022692"/>
    </source>
</evidence>
<evidence type="ECO:0000313" key="7">
    <source>
        <dbReference type="Proteomes" id="UP000279228"/>
    </source>
</evidence>
<name>A0ABX9V196_9PSED</name>
<keyword evidence="6" id="KW-0436">Ligase</keyword>
<evidence type="ECO:0000313" key="6">
    <source>
        <dbReference type="EMBL" id="RMH99482.1"/>
    </source>
</evidence>
<evidence type="ECO:0000256" key="1">
    <source>
        <dbReference type="ARBA" id="ARBA00004141"/>
    </source>
</evidence>
<gene>
    <name evidence="6" type="ORF">EA798_02055</name>
</gene>
<accession>A0ABX9V196</accession>
<comment type="caution">
    <text evidence="6">The sequence shown here is derived from an EMBL/GenBank/DDBJ whole genome shotgun (WGS) entry which is preliminary data.</text>
</comment>
<dbReference type="InterPro" id="IPR007016">
    <property type="entry name" value="O-antigen_ligase-rel_domated"/>
</dbReference>
<reference evidence="6 7" key="1">
    <citation type="submission" date="2018-10" db="EMBL/GenBank/DDBJ databases">
        <title>Pseudomonas songnenensis NEAU-ST5-5(T) genome.</title>
        <authorList>
            <person name="Pengp J."/>
            <person name="Liu Z.-P."/>
        </authorList>
    </citation>
    <scope>NUCLEOTIDE SEQUENCE [LARGE SCALE GENOMIC DNA]</scope>
    <source>
        <strain evidence="6 7">NEAU-ST5-5</strain>
    </source>
</reference>
<dbReference type="Pfam" id="PF04932">
    <property type="entry name" value="Wzy_C"/>
    <property type="match status" value="1"/>
</dbReference>
<comment type="subcellular location">
    <subcellularLocation>
        <location evidence="1">Membrane</location>
        <topology evidence="1">Multi-pass membrane protein</topology>
    </subcellularLocation>
</comment>
<dbReference type="PANTHER" id="PTHR37422:SF13">
    <property type="entry name" value="LIPOPOLYSACCHARIDE BIOSYNTHESIS PROTEIN PA4999-RELATED"/>
    <property type="match status" value="1"/>
</dbReference>
<dbReference type="Proteomes" id="UP000279228">
    <property type="component" value="Unassembled WGS sequence"/>
</dbReference>
<protein>
    <submittedName>
        <fullName evidence="6">O-antigen ligase domain-containing protein</fullName>
    </submittedName>
</protein>
<sequence length="319" mass="35804">MVLSESAQPLRRLVFILCFVLMVSRVGLTSVHWRWIIAGVGLLGAGFALFSLANLYRLGMLSFEYRSGKVFSSGVPEIAYFGNTIVAALHYAVCYCAALWMFFSSRTRSALLAWGSCVLVISVYLFLTYARSGWIAALIVSCVLWLLMIDRQRWRRYVLFASFMAGGATLFLFKYSAYEFGVRGLTHRDEIWRSVLAQALPNWFWGKGAGADIAPVVVNMGAQTVRNAHSLYLEIFYQFGLLGFLLAIIILFFALLRLFKLSKEKIGGEISVFAFALLSAASVVMFFELNTFVGAPNLVWLWFWLPLGVALSSYRRANA</sequence>
<keyword evidence="7" id="KW-1185">Reference proteome</keyword>
<keyword evidence="4" id="KW-0472">Membrane</keyword>
<organism evidence="6 7">
    <name type="scientific">Pseudomonas songnenensis</name>
    <dbReference type="NCBI Taxonomy" id="1176259"/>
    <lineage>
        <taxon>Bacteria</taxon>
        <taxon>Pseudomonadati</taxon>
        <taxon>Pseudomonadota</taxon>
        <taxon>Gammaproteobacteria</taxon>
        <taxon>Pseudomonadales</taxon>
        <taxon>Pseudomonadaceae</taxon>
        <taxon>Pseudomonas</taxon>
    </lineage>
</organism>
<dbReference type="GO" id="GO:0016874">
    <property type="term" value="F:ligase activity"/>
    <property type="evidence" value="ECO:0007669"/>
    <property type="project" value="UniProtKB-KW"/>
</dbReference>
<dbReference type="InterPro" id="IPR051533">
    <property type="entry name" value="WaaL-like"/>
</dbReference>
<feature type="domain" description="O-antigen ligase-related" evidence="5">
    <location>
        <begin position="118"/>
        <end position="247"/>
    </location>
</feature>